<dbReference type="InterPro" id="IPR043519">
    <property type="entry name" value="NT_sf"/>
</dbReference>
<dbReference type="AlphaFoldDB" id="G2QNT2"/>
<evidence type="ECO:0000313" key="2">
    <source>
        <dbReference type="Proteomes" id="UP000007322"/>
    </source>
</evidence>
<dbReference type="Gene3D" id="3.30.460.40">
    <property type="match status" value="1"/>
</dbReference>
<dbReference type="RefSeq" id="XP_003667353.1">
    <property type="nucleotide sequence ID" value="XM_003667305.1"/>
</dbReference>
<organism evidence="1 2">
    <name type="scientific">Thermothelomyces thermophilus (strain ATCC 42464 / BCRC 31852 / DSM 1799)</name>
    <name type="common">Sporotrichum thermophile</name>
    <dbReference type="NCBI Taxonomy" id="573729"/>
    <lineage>
        <taxon>Eukaryota</taxon>
        <taxon>Fungi</taxon>
        <taxon>Dikarya</taxon>
        <taxon>Ascomycota</taxon>
        <taxon>Pezizomycotina</taxon>
        <taxon>Sordariomycetes</taxon>
        <taxon>Sordariomycetidae</taxon>
        <taxon>Sordariales</taxon>
        <taxon>Chaetomiaceae</taxon>
        <taxon>Thermothelomyces</taxon>
    </lineage>
</organism>
<sequence>MPRISHKKFDHYEIAAVTRLIDFVVNYKNGIRYAFIGGIAMHMLGSNRATADIDIMVPNGQAATVAEQLNQYNPRAFRIEKKPRGGYRVAYIGEEGEQNAHNVDILEPCQIEGIGDILKDDSRLQRIEKDYSATIFIPEVLLELKRISWRGRGKDEKKLNDKQDMEFLQACIAKKEQEKGKNAGRR</sequence>
<dbReference type="VEuPathDB" id="FungiDB:MYCTH_2313112"/>
<evidence type="ECO:0000313" key="1">
    <source>
        <dbReference type="EMBL" id="AEO62108.1"/>
    </source>
</evidence>
<dbReference type="EMBL" id="CP003008">
    <property type="protein sequence ID" value="AEO62108.1"/>
    <property type="molecule type" value="Genomic_DNA"/>
</dbReference>
<keyword evidence="2" id="KW-1185">Reference proteome</keyword>
<dbReference type="KEGG" id="mtm:MYCTH_2313112"/>
<dbReference type="SUPFAM" id="SSF81301">
    <property type="entry name" value="Nucleotidyltransferase"/>
    <property type="match status" value="1"/>
</dbReference>
<reference evidence="1 2" key="1">
    <citation type="journal article" date="2011" name="Nat. Biotechnol.">
        <title>Comparative genomic analysis of the thermophilic biomass-degrading fungi Myceliophthora thermophila and Thielavia terrestris.</title>
        <authorList>
            <person name="Berka R.M."/>
            <person name="Grigoriev I.V."/>
            <person name="Otillar R."/>
            <person name="Salamov A."/>
            <person name="Grimwood J."/>
            <person name="Reid I."/>
            <person name="Ishmael N."/>
            <person name="John T."/>
            <person name="Darmond C."/>
            <person name="Moisan M.-C."/>
            <person name="Henrissat B."/>
            <person name="Coutinho P.M."/>
            <person name="Lombard V."/>
            <person name="Natvig D.O."/>
            <person name="Lindquist E."/>
            <person name="Schmutz J."/>
            <person name="Lucas S."/>
            <person name="Harris P."/>
            <person name="Powlowski J."/>
            <person name="Bellemare A."/>
            <person name="Taylor D."/>
            <person name="Butler G."/>
            <person name="de Vries R.P."/>
            <person name="Allijn I.E."/>
            <person name="van den Brink J."/>
            <person name="Ushinsky S."/>
            <person name="Storms R."/>
            <person name="Powell A.J."/>
            <person name="Paulsen I.T."/>
            <person name="Elbourne L.D.H."/>
            <person name="Baker S.E."/>
            <person name="Magnuson J."/>
            <person name="LaBoissiere S."/>
            <person name="Clutterbuck A.J."/>
            <person name="Martinez D."/>
            <person name="Wogulis M."/>
            <person name="de Leon A.L."/>
            <person name="Rey M.W."/>
            <person name="Tsang A."/>
        </authorList>
    </citation>
    <scope>NUCLEOTIDE SEQUENCE [LARGE SCALE GENOMIC DNA]</scope>
    <source>
        <strain evidence="2">ATCC 42464 / BCRC 31852 / DSM 1799</strain>
    </source>
</reference>
<proteinExistence type="predicted"/>
<dbReference type="Proteomes" id="UP000007322">
    <property type="component" value="Chromosome 7"/>
</dbReference>
<accession>G2QNT2</accession>
<dbReference type="HOGENOM" id="CLU_1455349_0_0_1"/>
<dbReference type="OrthoDB" id="10066232at2759"/>
<name>G2QNT2_THET4</name>
<dbReference type="GeneID" id="11509982"/>
<protein>
    <submittedName>
        <fullName evidence="1">Uncharacterized protein</fullName>
    </submittedName>
</protein>
<gene>
    <name evidence="1" type="ORF">MYCTH_2313112</name>
</gene>
<dbReference type="InParanoid" id="G2QNT2"/>